<keyword evidence="16" id="KW-1185">Reference proteome</keyword>
<evidence type="ECO:0000256" key="3">
    <source>
        <dbReference type="ARBA" id="ARBA00005985"/>
    </source>
</evidence>
<keyword evidence="7 10" id="KW-0812">Transmembrane</keyword>
<reference evidence="13" key="1">
    <citation type="submission" date="2021-02" db="EMBL/GenBank/DDBJ databases">
        <authorList>
            <person name="Nowell W R."/>
        </authorList>
    </citation>
    <scope>NUCLEOTIDE SEQUENCE</scope>
</reference>
<dbReference type="PANTHER" id="PTHR13929:SF0">
    <property type="entry name" value="UBIA PRENYLTRANSFERASE DOMAIN-CONTAINING PROTEIN 1"/>
    <property type="match status" value="1"/>
</dbReference>
<comment type="subcellular location">
    <subcellularLocation>
        <location evidence="1">Membrane</location>
        <topology evidence="1">Multi-pass membrane protein</topology>
    </subcellularLocation>
</comment>
<dbReference type="UniPathway" id="UPA00079"/>
<dbReference type="InterPro" id="IPR044878">
    <property type="entry name" value="UbiA_sf"/>
</dbReference>
<feature type="transmembrane region" description="Helical" evidence="10">
    <location>
        <begin position="214"/>
        <end position="244"/>
    </location>
</feature>
<dbReference type="GO" id="GO:0005783">
    <property type="term" value="C:endoplasmic reticulum"/>
    <property type="evidence" value="ECO:0007669"/>
    <property type="project" value="TreeGrafter"/>
</dbReference>
<dbReference type="EMBL" id="CAJNOK010000962">
    <property type="protein sequence ID" value="CAF0785578.1"/>
    <property type="molecule type" value="Genomic_DNA"/>
</dbReference>
<proteinExistence type="inferred from homology"/>
<dbReference type="AlphaFoldDB" id="A0A814BC42"/>
<gene>
    <name evidence="13" type="ORF">GPM918_LOCUS9942</name>
    <name evidence="12" type="ORF">OVA965_LOCUS3850</name>
    <name evidence="15" type="ORF">SRO942_LOCUS9943</name>
    <name evidence="14" type="ORF">TMI583_LOCUS3848</name>
</gene>
<evidence type="ECO:0008006" key="17">
    <source>
        <dbReference type="Google" id="ProtNLM"/>
    </source>
</evidence>
<evidence type="ECO:0000256" key="4">
    <source>
        <dbReference type="ARBA" id="ARBA00022428"/>
    </source>
</evidence>
<keyword evidence="6" id="KW-0808">Transferase</keyword>
<evidence type="ECO:0000256" key="6">
    <source>
        <dbReference type="ARBA" id="ARBA00022679"/>
    </source>
</evidence>
<dbReference type="GO" id="GO:0000139">
    <property type="term" value="C:Golgi membrane"/>
    <property type="evidence" value="ECO:0007669"/>
    <property type="project" value="TreeGrafter"/>
</dbReference>
<evidence type="ECO:0000256" key="7">
    <source>
        <dbReference type="ARBA" id="ARBA00022692"/>
    </source>
</evidence>
<dbReference type="Pfam" id="PF01040">
    <property type="entry name" value="UbiA"/>
    <property type="match status" value="1"/>
</dbReference>
<keyword evidence="5" id="KW-0637">Prenyltransferase</keyword>
<keyword evidence="9 10" id="KW-0472">Membrane</keyword>
<evidence type="ECO:0000313" key="14">
    <source>
        <dbReference type="EMBL" id="CAF3567701.1"/>
    </source>
</evidence>
<feature type="transmembrane region" description="Helical" evidence="10">
    <location>
        <begin position="87"/>
        <end position="108"/>
    </location>
</feature>
<organism evidence="13 16">
    <name type="scientific">Didymodactylos carnosus</name>
    <dbReference type="NCBI Taxonomy" id="1234261"/>
    <lineage>
        <taxon>Eukaryota</taxon>
        <taxon>Metazoa</taxon>
        <taxon>Spiralia</taxon>
        <taxon>Gnathifera</taxon>
        <taxon>Rotifera</taxon>
        <taxon>Eurotatoria</taxon>
        <taxon>Bdelloidea</taxon>
        <taxon>Philodinida</taxon>
        <taxon>Philodinidae</taxon>
        <taxon>Didymodactylos</taxon>
    </lineage>
</organism>
<dbReference type="CDD" id="cd13962">
    <property type="entry name" value="PT_UbiA_UBIAD1"/>
    <property type="match status" value="1"/>
</dbReference>
<feature type="transmembrane region" description="Helical" evidence="10">
    <location>
        <begin position="30"/>
        <end position="49"/>
    </location>
</feature>
<evidence type="ECO:0000256" key="2">
    <source>
        <dbReference type="ARBA" id="ARBA00004863"/>
    </source>
</evidence>
<keyword evidence="11" id="KW-0732">Signal</keyword>
<evidence type="ECO:0000313" key="13">
    <source>
        <dbReference type="EMBL" id="CAF0926427.1"/>
    </source>
</evidence>
<feature type="transmembrane region" description="Helical" evidence="10">
    <location>
        <begin position="138"/>
        <end position="160"/>
    </location>
</feature>
<evidence type="ECO:0000256" key="9">
    <source>
        <dbReference type="ARBA" id="ARBA00023136"/>
    </source>
</evidence>
<dbReference type="GO" id="GO:0009234">
    <property type="term" value="P:menaquinone biosynthetic process"/>
    <property type="evidence" value="ECO:0007669"/>
    <property type="project" value="UniProtKB-UniPathway"/>
</dbReference>
<dbReference type="GO" id="GO:0042371">
    <property type="term" value="P:vitamin K biosynthetic process"/>
    <property type="evidence" value="ECO:0007669"/>
    <property type="project" value="TreeGrafter"/>
</dbReference>
<dbReference type="EMBL" id="CAJNOQ010001902">
    <property type="protein sequence ID" value="CAF0926427.1"/>
    <property type="molecule type" value="Genomic_DNA"/>
</dbReference>
<sequence>MRPWSFSASLMPVLLGSALAYPHIYDISIILLILTGLSALCVHAAGNLFNTYYDFKYGVDEKIAKEIDISVDDDRTLTEGLLKPDDVIQLGLVLYGIGTFIFLILTYFSPAREPYLGIIFFGALPLSFLYTGGIGFKYIAMGDILILLTFGPITVLYSFISQSGYYNPYPVLYALPLTLNTEAILHSNNTRDMLHDHAVGILTLSILIGKKLSYYFYCLLIYLPYLMIIFIMFKISWLCFLPLLTLGHARQLCKEFRTNQLIKLPNRTAQLNFQLGSLYILSIVLTNTITTKQQFL</sequence>
<dbReference type="OrthoDB" id="203513at2759"/>
<name>A0A814BC42_9BILA</name>
<dbReference type="Proteomes" id="UP000663829">
    <property type="component" value="Unassembled WGS sequence"/>
</dbReference>
<dbReference type="EMBL" id="CAJOBC010001902">
    <property type="protein sequence ID" value="CAF3704958.1"/>
    <property type="molecule type" value="Genomic_DNA"/>
</dbReference>
<feature type="chain" id="PRO_5036223899" description="1,4-dihydroxy-2-naphthoate octaprenyltransferase" evidence="11">
    <location>
        <begin position="21"/>
        <end position="296"/>
    </location>
</feature>
<evidence type="ECO:0000256" key="8">
    <source>
        <dbReference type="ARBA" id="ARBA00022989"/>
    </source>
</evidence>
<dbReference type="PANTHER" id="PTHR13929">
    <property type="entry name" value="1,4-DIHYDROXY-2-NAPHTHOATE OCTAPRENYLTRANSFERASE"/>
    <property type="match status" value="1"/>
</dbReference>
<dbReference type="InterPro" id="IPR026046">
    <property type="entry name" value="UBIAD1"/>
</dbReference>
<comment type="caution">
    <text evidence="13">The sequence shown here is derived from an EMBL/GenBank/DDBJ whole genome shotgun (WGS) entry which is preliminary data.</text>
</comment>
<evidence type="ECO:0000313" key="15">
    <source>
        <dbReference type="EMBL" id="CAF3704958.1"/>
    </source>
</evidence>
<comment type="similarity">
    <text evidence="3">Belongs to the UbiA prenyltransferase family.</text>
</comment>
<dbReference type="Gene3D" id="1.10.357.140">
    <property type="entry name" value="UbiA prenyltransferase"/>
    <property type="match status" value="1"/>
</dbReference>
<evidence type="ECO:0000256" key="11">
    <source>
        <dbReference type="SAM" id="SignalP"/>
    </source>
</evidence>
<dbReference type="EMBL" id="CAJOBA010000962">
    <property type="protein sequence ID" value="CAF3567701.1"/>
    <property type="molecule type" value="Genomic_DNA"/>
</dbReference>
<dbReference type="GO" id="GO:0004659">
    <property type="term" value="F:prenyltransferase activity"/>
    <property type="evidence" value="ECO:0007669"/>
    <property type="project" value="UniProtKB-KW"/>
</dbReference>
<dbReference type="PIRSF" id="PIRSF005355">
    <property type="entry name" value="UBIAD1"/>
    <property type="match status" value="1"/>
</dbReference>
<evidence type="ECO:0000256" key="5">
    <source>
        <dbReference type="ARBA" id="ARBA00022602"/>
    </source>
</evidence>
<accession>A0A814BC42</accession>
<evidence type="ECO:0000313" key="12">
    <source>
        <dbReference type="EMBL" id="CAF0785578.1"/>
    </source>
</evidence>
<comment type="pathway">
    <text evidence="2">Quinol/quinone metabolism; menaquinone biosynthesis.</text>
</comment>
<evidence type="ECO:0000313" key="16">
    <source>
        <dbReference type="Proteomes" id="UP000663829"/>
    </source>
</evidence>
<dbReference type="Proteomes" id="UP000682733">
    <property type="component" value="Unassembled WGS sequence"/>
</dbReference>
<evidence type="ECO:0000256" key="1">
    <source>
        <dbReference type="ARBA" id="ARBA00004141"/>
    </source>
</evidence>
<keyword evidence="8 10" id="KW-1133">Transmembrane helix</keyword>
<feature type="signal peptide" evidence="11">
    <location>
        <begin position="1"/>
        <end position="20"/>
    </location>
</feature>
<keyword evidence="4" id="KW-0474">Menaquinone biosynthesis</keyword>
<dbReference type="Proteomes" id="UP000677228">
    <property type="component" value="Unassembled WGS sequence"/>
</dbReference>
<dbReference type="InterPro" id="IPR000537">
    <property type="entry name" value="UbiA_prenyltransferase"/>
</dbReference>
<feature type="transmembrane region" description="Helical" evidence="10">
    <location>
        <begin position="114"/>
        <end position="131"/>
    </location>
</feature>
<dbReference type="Proteomes" id="UP000681722">
    <property type="component" value="Unassembled WGS sequence"/>
</dbReference>
<protein>
    <recommendedName>
        <fullName evidence="17">1,4-dihydroxy-2-naphthoate octaprenyltransferase</fullName>
    </recommendedName>
</protein>
<evidence type="ECO:0000256" key="10">
    <source>
        <dbReference type="SAM" id="Phobius"/>
    </source>
</evidence>